<gene>
    <name evidence="1" type="ORF">TNCV_4472101</name>
</gene>
<keyword evidence="2" id="KW-1185">Reference proteome</keyword>
<dbReference type="Proteomes" id="UP000887159">
    <property type="component" value="Unassembled WGS sequence"/>
</dbReference>
<proteinExistence type="predicted"/>
<sequence length="120" mass="13799">MAPHRLRVNSDFEGHTPLGIQLLLREIKHLVLISPYQITRRGISKNFTHLILSSNLNMLRMVTKLVPKLLPAEQKDLCLEVAQNLQDATNTFPHFMTDVKTRYESQVYGFDQGMQSHLSL</sequence>
<evidence type="ECO:0000313" key="2">
    <source>
        <dbReference type="Proteomes" id="UP000887159"/>
    </source>
</evidence>
<comment type="caution">
    <text evidence="1">The sequence shown here is derived from an EMBL/GenBank/DDBJ whole genome shotgun (WGS) entry which is preliminary data.</text>
</comment>
<dbReference type="AlphaFoldDB" id="A0A8X6VFX7"/>
<name>A0A8X6VFX7_TRICX</name>
<reference evidence="1" key="1">
    <citation type="submission" date="2020-08" db="EMBL/GenBank/DDBJ databases">
        <title>Multicomponent nature underlies the extraordinary mechanical properties of spider dragline silk.</title>
        <authorList>
            <person name="Kono N."/>
            <person name="Nakamura H."/>
            <person name="Mori M."/>
            <person name="Yoshida Y."/>
            <person name="Ohtoshi R."/>
            <person name="Malay A.D."/>
            <person name="Moran D.A.P."/>
            <person name="Tomita M."/>
            <person name="Numata K."/>
            <person name="Arakawa K."/>
        </authorList>
    </citation>
    <scope>NUCLEOTIDE SEQUENCE</scope>
</reference>
<evidence type="ECO:0000313" key="1">
    <source>
        <dbReference type="EMBL" id="GFY11224.1"/>
    </source>
</evidence>
<dbReference type="EMBL" id="BMAU01021304">
    <property type="protein sequence ID" value="GFY11224.1"/>
    <property type="molecule type" value="Genomic_DNA"/>
</dbReference>
<organism evidence="1 2">
    <name type="scientific">Trichonephila clavipes</name>
    <name type="common">Golden silk orbweaver</name>
    <name type="synonym">Nephila clavipes</name>
    <dbReference type="NCBI Taxonomy" id="2585209"/>
    <lineage>
        <taxon>Eukaryota</taxon>
        <taxon>Metazoa</taxon>
        <taxon>Ecdysozoa</taxon>
        <taxon>Arthropoda</taxon>
        <taxon>Chelicerata</taxon>
        <taxon>Arachnida</taxon>
        <taxon>Araneae</taxon>
        <taxon>Araneomorphae</taxon>
        <taxon>Entelegynae</taxon>
        <taxon>Araneoidea</taxon>
        <taxon>Nephilidae</taxon>
        <taxon>Trichonephila</taxon>
    </lineage>
</organism>
<accession>A0A8X6VFX7</accession>
<protein>
    <submittedName>
        <fullName evidence="1">Uncharacterized protein</fullName>
    </submittedName>
</protein>